<dbReference type="EMBL" id="JATAAI010000005">
    <property type="protein sequence ID" value="KAK1745435.1"/>
    <property type="molecule type" value="Genomic_DNA"/>
</dbReference>
<evidence type="ECO:0000313" key="2">
    <source>
        <dbReference type="EMBL" id="KAK1745435.1"/>
    </source>
</evidence>
<keyword evidence="1" id="KW-0812">Transmembrane</keyword>
<name>A0AAD8YHC1_9STRA</name>
<keyword evidence="1" id="KW-0472">Membrane</keyword>
<dbReference type="Proteomes" id="UP001224775">
    <property type="component" value="Unassembled WGS sequence"/>
</dbReference>
<feature type="transmembrane region" description="Helical" evidence="1">
    <location>
        <begin position="45"/>
        <end position="64"/>
    </location>
</feature>
<organism evidence="2 3">
    <name type="scientific">Skeletonema marinoi</name>
    <dbReference type="NCBI Taxonomy" id="267567"/>
    <lineage>
        <taxon>Eukaryota</taxon>
        <taxon>Sar</taxon>
        <taxon>Stramenopiles</taxon>
        <taxon>Ochrophyta</taxon>
        <taxon>Bacillariophyta</taxon>
        <taxon>Coscinodiscophyceae</taxon>
        <taxon>Thalassiosirophycidae</taxon>
        <taxon>Thalassiosirales</taxon>
        <taxon>Skeletonemataceae</taxon>
        <taxon>Skeletonema</taxon>
        <taxon>Skeletonema marinoi-dohrnii complex</taxon>
    </lineage>
</organism>
<accession>A0AAD8YHC1</accession>
<evidence type="ECO:0000256" key="1">
    <source>
        <dbReference type="SAM" id="Phobius"/>
    </source>
</evidence>
<keyword evidence="1" id="KW-1133">Transmembrane helix</keyword>
<keyword evidence="3" id="KW-1185">Reference proteome</keyword>
<proteinExistence type="predicted"/>
<gene>
    <name evidence="2" type="ORF">QTG54_003359</name>
</gene>
<feature type="transmembrane region" description="Helical" evidence="1">
    <location>
        <begin position="7"/>
        <end position="25"/>
    </location>
</feature>
<comment type="caution">
    <text evidence="2">The sequence shown here is derived from an EMBL/GenBank/DDBJ whole genome shotgun (WGS) entry which is preliminary data.</text>
</comment>
<dbReference type="AlphaFoldDB" id="A0AAD8YHC1"/>
<sequence>MLSPTCCSFYSFTGIIFMLFVYIMLATQPFFITGLPDIDLARKNAFGALMTFCTTFALSVFLIMKDSKAAGKETTDCWGGDHDGTHELGSPNLMVSGAGKQSYGAVTTDSY</sequence>
<reference evidence="2" key="1">
    <citation type="submission" date="2023-06" db="EMBL/GenBank/DDBJ databases">
        <title>Survivors Of The Sea: Transcriptome response of Skeletonema marinoi to long-term dormancy.</title>
        <authorList>
            <person name="Pinder M.I.M."/>
            <person name="Kourtchenko O."/>
            <person name="Robertson E.K."/>
            <person name="Larsson T."/>
            <person name="Maumus F."/>
            <person name="Osuna-Cruz C.M."/>
            <person name="Vancaester E."/>
            <person name="Stenow R."/>
            <person name="Vandepoele K."/>
            <person name="Ploug H."/>
            <person name="Bruchert V."/>
            <person name="Godhe A."/>
            <person name="Topel M."/>
        </authorList>
    </citation>
    <scope>NUCLEOTIDE SEQUENCE</scope>
    <source>
        <strain evidence="2">R05AC</strain>
    </source>
</reference>
<evidence type="ECO:0000313" key="3">
    <source>
        <dbReference type="Proteomes" id="UP001224775"/>
    </source>
</evidence>
<protein>
    <submittedName>
        <fullName evidence="2">Uncharacterized protein</fullName>
    </submittedName>
</protein>